<organism evidence="2 3">
    <name type="scientific">Aspergillus glaucus CBS 516.65</name>
    <dbReference type="NCBI Taxonomy" id="1160497"/>
    <lineage>
        <taxon>Eukaryota</taxon>
        <taxon>Fungi</taxon>
        <taxon>Dikarya</taxon>
        <taxon>Ascomycota</taxon>
        <taxon>Pezizomycotina</taxon>
        <taxon>Eurotiomycetes</taxon>
        <taxon>Eurotiomycetidae</taxon>
        <taxon>Eurotiales</taxon>
        <taxon>Aspergillaceae</taxon>
        <taxon>Aspergillus</taxon>
        <taxon>Aspergillus subgen. Aspergillus</taxon>
    </lineage>
</organism>
<reference evidence="3" key="1">
    <citation type="journal article" date="2017" name="Genome Biol.">
        <title>Comparative genomics reveals high biological diversity and specific adaptations in the industrially and medically important fungal genus Aspergillus.</title>
        <authorList>
            <person name="de Vries R.P."/>
            <person name="Riley R."/>
            <person name="Wiebenga A."/>
            <person name="Aguilar-Osorio G."/>
            <person name="Amillis S."/>
            <person name="Uchima C.A."/>
            <person name="Anderluh G."/>
            <person name="Asadollahi M."/>
            <person name="Askin M."/>
            <person name="Barry K."/>
            <person name="Battaglia E."/>
            <person name="Bayram O."/>
            <person name="Benocci T."/>
            <person name="Braus-Stromeyer S.A."/>
            <person name="Caldana C."/>
            <person name="Canovas D."/>
            <person name="Cerqueira G.C."/>
            <person name="Chen F."/>
            <person name="Chen W."/>
            <person name="Choi C."/>
            <person name="Clum A."/>
            <person name="Dos Santos R.A."/>
            <person name="Damasio A.R."/>
            <person name="Diallinas G."/>
            <person name="Emri T."/>
            <person name="Fekete E."/>
            <person name="Flipphi M."/>
            <person name="Freyberg S."/>
            <person name="Gallo A."/>
            <person name="Gournas C."/>
            <person name="Habgood R."/>
            <person name="Hainaut M."/>
            <person name="Harispe M.L."/>
            <person name="Henrissat B."/>
            <person name="Hilden K.S."/>
            <person name="Hope R."/>
            <person name="Hossain A."/>
            <person name="Karabika E."/>
            <person name="Karaffa L."/>
            <person name="Karanyi Z."/>
            <person name="Krasevec N."/>
            <person name="Kuo A."/>
            <person name="Kusch H."/>
            <person name="LaButti K."/>
            <person name="Lagendijk E.L."/>
            <person name="Lapidus A."/>
            <person name="Levasseur A."/>
            <person name="Lindquist E."/>
            <person name="Lipzen A."/>
            <person name="Logrieco A.F."/>
            <person name="MacCabe A."/>
            <person name="Maekelae M.R."/>
            <person name="Malavazi I."/>
            <person name="Melin P."/>
            <person name="Meyer V."/>
            <person name="Mielnichuk N."/>
            <person name="Miskei M."/>
            <person name="Molnar A.P."/>
            <person name="Mule G."/>
            <person name="Ngan C.Y."/>
            <person name="Orejas M."/>
            <person name="Orosz E."/>
            <person name="Ouedraogo J.P."/>
            <person name="Overkamp K.M."/>
            <person name="Park H.-S."/>
            <person name="Perrone G."/>
            <person name="Piumi F."/>
            <person name="Punt P.J."/>
            <person name="Ram A.F."/>
            <person name="Ramon A."/>
            <person name="Rauscher S."/>
            <person name="Record E."/>
            <person name="Riano-Pachon D.M."/>
            <person name="Robert V."/>
            <person name="Roehrig J."/>
            <person name="Ruller R."/>
            <person name="Salamov A."/>
            <person name="Salih N.S."/>
            <person name="Samson R.A."/>
            <person name="Sandor E."/>
            <person name="Sanguinetti M."/>
            <person name="Schuetze T."/>
            <person name="Sepcic K."/>
            <person name="Shelest E."/>
            <person name="Sherlock G."/>
            <person name="Sophianopoulou V."/>
            <person name="Squina F.M."/>
            <person name="Sun H."/>
            <person name="Susca A."/>
            <person name="Todd R.B."/>
            <person name="Tsang A."/>
            <person name="Unkles S.E."/>
            <person name="van de Wiele N."/>
            <person name="van Rossen-Uffink D."/>
            <person name="Oliveira J.V."/>
            <person name="Vesth T.C."/>
            <person name="Visser J."/>
            <person name="Yu J.-H."/>
            <person name="Zhou M."/>
            <person name="Andersen M.R."/>
            <person name="Archer D.B."/>
            <person name="Baker S.E."/>
            <person name="Benoit I."/>
            <person name="Brakhage A.A."/>
            <person name="Braus G.H."/>
            <person name="Fischer R."/>
            <person name="Frisvad J.C."/>
            <person name="Goldman G.H."/>
            <person name="Houbraken J."/>
            <person name="Oakley B."/>
            <person name="Pocsi I."/>
            <person name="Scazzocchio C."/>
            <person name="Seiboth B."/>
            <person name="vanKuyk P.A."/>
            <person name="Wortman J."/>
            <person name="Dyer P.S."/>
            <person name="Grigoriev I.V."/>
        </authorList>
    </citation>
    <scope>NUCLEOTIDE SEQUENCE [LARGE SCALE GENOMIC DNA]</scope>
    <source>
        <strain evidence="3">CBS 516.65</strain>
    </source>
</reference>
<sequence>MKLFSLVAPCLLLSGLSSATNHTTCSYPSKDTIKSVFSHIVSGDYPAFFTHVVDTVDWDIQGTHPLAGRYLNKTLFAVNALARLSKIQDNTAPHETTLINVVGGCDEEWSMQEMVATAVFQNGFHWTNNYAWVTRWNSASKIVQVRAYLDSALVGKAIKENEVTTNSTFSTMRDTYEPGPGGIPNMTAILGYEI</sequence>
<evidence type="ECO:0000256" key="1">
    <source>
        <dbReference type="SAM" id="SignalP"/>
    </source>
</evidence>
<proteinExistence type="predicted"/>
<dbReference type="AlphaFoldDB" id="A0A1L9VR22"/>
<dbReference type="GeneID" id="34460550"/>
<dbReference type="RefSeq" id="XP_022403046.1">
    <property type="nucleotide sequence ID" value="XM_022544289.1"/>
</dbReference>
<evidence type="ECO:0008006" key="4">
    <source>
        <dbReference type="Google" id="ProtNLM"/>
    </source>
</evidence>
<protein>
    <recommendedName>
        <fullName evidence="4">SnoaL-like domain-containing protein</fullName>
    </recommendedName>
</protein>
<keyword evidence="3" id="KW-1185">Reference proteome</keyword>
<dbReference type="SUPFAM" id="SSF54427">
    <property type="entry name" value="NTF2-like"/>
    <property type="match status" value="1"/>
</dbReference>
<keyword evidence="1" id="KW-0732">Signal</keyword>
<dbReference type="VEuPathDB" id="FungiDB:ASPGLDRAFT_33268"/>
<gene>
    <name evidence="2" type="ORF">ASPGLDRAFT_33268</name>
</gene>
<dbReference type="EMBL" id="KV878892">
    <property type="protein sequence ID" value="OJJ86357.1"/>
    <property type="molecule type" value="Genomic_DNA"/>
</dbReference>
<dbReference type="STRING" id="1160497.A0A1L9VR22"/>
<dbReference type="InterPro" id="IPR032710">
    <property type="entry name" value="NTF2-like_dom_sf"/>
</dbReference>
<name>A0A1L9VR22_ASPGL</name>
<dbReference type="OrthoDB" id="10264449at2759"/>
<evidence type="ECO:0000313" key="3">
    <source>
        <dbReference type="Proteomes" id="UP000184300"/>
    </source>
</evidence>
<dbReference type="Proteomes" id="UP000184300">
    <property type="component" value="Unassembled WGS sequence"/>
</dbReference>
<feature type="signal peptide" evidence="1">
    <location>
        <begin position="1"/>
        <end position="19"/>
    </location>
</feature>
<feature type="chain" id="PRO_5012047175" description="SnoaL-like domain-containing protein" evidence="1">
    <location>
        <begin position="20"/>
        <end position="194"/>
    </location>
</feature>
<evidence type="ECO:0000313" key="2">
    <source>
        <dbReference type="EMBL" id="OJJ86357.1"/>
    </source>
</evidence>
<dbReference type="Gene3D" id="3.10.450.50">
    <property type="match status" value="1"/>
</dbReference>
<accession>A0A1L9VR22</accession>